<dbReference type="EMBL" id="NMUH01000053">
    <property type="protein sequence ID" value="MQL70004.1"/>
    <property type="molecule type" value="Genomic_DNA"/>
</dbReference>
<dbReference type="GO" id="GO:0009317">
    <property type="term" value="C:acetyl-CoA carboxylase complex"/>
    <property type="evidence" value="ECO:0007669"/>
    <property type="project" value="InterPro"/>
</dbReference>
<dbReference type="InterPro" id="IPR001249">
    <property type="entry name" value="AcCoA_biotinCC"/>
</dbReference>
<dbReference type="Pfam" id="PF00364">
    <property type="entry name" value="Biotin_lipoyl"/>
    <property type="match status" value="1"/>
</dbReference>
<comment type="caution">
    <text evidence="4">The sequence shown here is derived from an EMBL/GenBank/DDBJ whole genome shotgun (WGS) entry which is preliminary data.</text>
</comment>
<feature type="domain" description="Lipoyl-binding" evidence="3">
    <location>
        <begin position="210"/>
        <end position="255"/>
    </location>
</feature>
<keyword evidence="1" id="KW-0443">Lipid metabolism</keyword>
<name>A0A843TKE2_COLES</name>
<dbReference type="PRINTS" id="PR01071">
    <property type="entry name" value="ACOABIOTINCC"/>
</dbReference>
<dbReference type="InterPro" id="IPR011053">
    <property type="entry name" value="Single_hybrid_motif"/>
</dbReference>
<feature type="compositionally biased region" description="Polar residues" evidence="2">
    <location>
        <begin position="180"/>
        <end position="191"/>
    </location>
</feature>
<feature type="region of interest" description="Disordered" evidence="2">
    <location>
        <begin position="162"/>
        <end position="204"/>
    </location>
</feature>
<dbReference type="Gene3D" id="2.40.50.100">
    <property type="match status" value="1"/>
</dbReference>
<dbReference type="CDD" id="cd06850">
    <property type="entry name" value="biotinyl_domain"/>
    <property type="match status" value="1"/>
</dbReference>
<comment type="function">
    <text evidence="1">This protein is a component of the acetyl coenzyme A carboxylase complex; first, biotin carboxylase catalyzes the carboxylation of the carrier protein and then the transcarboxylase transfers the carboxyl group to form malonyl-CoA.</text>
</comment>
<keyword evidence="1" id="KW-0276">Fatty acid metabolism</keyword>
<dbReference type="GO" id="GO:0009507">
    <property type="term" value="C:chloroplast"/>
    <property type="evidence" value="ECO:0007669"/>
    <property type="project" value="UniProtKB-SubCell"/>
</dbReference>
<feature type="compositionally biased region" description="Pro residues" evidence="2">
    <location>
        <begin position="164"/>
        <end position="179"/>
    </location>
</feature>
<evidence type="ECO:0000259" key="3">
    <source>
        <dbReference type="Pfam" id="PF00364"/>
    </source>
</evidence>
<evidence type="ECO:0000256" key="1">
    <source>
        <dbReference type="RuleBase" id="RU364072"/>
    </source>
</evidence>
<evidence type="ECO:0000313" key="5">
    <source>
        <dbReference type="Proteomes" id="UP000652761"/>
    </source>
</evidence>
<evidence type="ECO:0000256" key="2">
    <source>
        <dbReference type="SAM" id="MobiDB-lite"/>
    </source>
</evidence>
<dbReference type="SUPFAM" id="SSF51230">
    <property type="entry name" value="Single hybrid motif"/>
    <property type="match status" value="1"/>
</dbReference>
<dbReference type="Proteomes" id="UP000652761">
    <property type="component" value="Unassembled WGS sequence"/>
</dbReference>
<organism evidence="4 5">
    <name type="scientific">Colocasia esculenta</name>
    <name type="common">Wild taro</name>
    <name type="synonym">Arum esculentum</name>
    <dbReference type="NCBI Taxonomy" id="4460"/>
    <lineage>
        <taxon>Eukaryota</taxon>
        <taxon>Viridiplantae</taxon>
        <taxon>Streptophyta</taxon>
        <taxon>Embryophyta</taxon>
        <taxon>Tracheophyta</taxon>
        <taxon>Spermatophyta</taxon>
        <taxon>Magnoliopsida</taxon>
        <taxon>Liliopsida</taxon>
        <taxon>Araceae</taxon>
        <taxon>Aroideae</taxon>
        <taxon>Colocasieae</taxon>
        <taxon>Colocasia</taxon>
    </lineage>
</organism>
<keyword evidence="1" id="KW-0275">Fatty acid biosynthesis</keyword>
<comment type="pathway">
    <text evidence="1">Lipid metabolism; fatty acid biosynthesis.</text>
</comment>
<feature type="compositionally biased region" description="Low complexity" evidence="2">
    <location>
        <begin position="192"/>
        <end position="204"/>
    </location>
</feature>
<proteinExistence type="predicted"/>
<dbReference type="OrthoDB" id="196847at2759"/>
<feature type="region of interest" description="Disordered" evidence="2">
    <location>
        <begin position="13"/>
        <end position="40"/>
    </location>
</feature>
<reference evidence="4" key="1">
    <citation type="submission" date="2017-07" db="EMBL/GenBank/DDBJ databases">
        <title>Taro Niue Genome Assembly and Annotation.</title>
        <authorList>
            <person name="Atibalentja N."/>
            <person name="Keating K."/>
            <person name="Fields C.J."/>
        </authorList>
    </citation>
    <scope>NUCLEOTIDE SEQUENCE</scope>
    <source>
        <strain evidence="4">Niue_2</strain>
        <tissue evidence="4">Leaf</tissue>
    </source>
</reference>
<keyword evidence="1" id="KW-0934">Plastid</keyword>
<dbReference type="UniPathway" id="UPA00094"/>
<sequence length="272" mass="28829">MAPASVSAVFAASASVVAGTTSPSSSSTRRSPHARALSFRLAPTPKLPLSSSKDMARSLSSRSFVVVAKSQPREVAGDPSKDSVIVDTKTEELAEPSTNEASSAPVFDGDMSELMSQISSLVKLVDSRDIVELQLKQQDFELVLRKKEALPQPPPPVIMMQSQGPPPVMQPQYASPPIPASSSQVTAGAGTSPSLQLPPSAPPAKSLLPLKSPMAGTFYRSPGPGQAPFVKVGDKVNKGQVLCIIEAMKLMNEIELLDFCDFDKFLNMTHAE</sequence>
<comment type="subcellular location">
    <subcellularLocation>
        <location evidence="1">Plastid</location>
        <location evidence="1">Chloroplast</location>
    </subcellularLocation>
</comment>
<feature type="compositionally biased region" description="Low complexity" evidence="2">
    <location>
        <begin position="13"/>
        <end position="29"/>
    </location>
</feature>
<accession>A0A843TKE2</accession>
<keyword evidence="1" id="KW-0092">Biotin</keyword>
<keyword evidence="1" id="KW-0444">Lipid biosynthesis</keyword>
<evidence type="ECO:0000313" key="4">
    <source>
        <dbReference type="EMBL" id="MQL70004.1"/>
    </source>
</evidence>
<gene>
    <name evidence="4" type="ORF">Taro_002290</name>
</gene>
<dbReference type="AlphaFoldDB" id="A0A843TKE2"/>
<keyword evidence="5" id="KW-1185">Reference proteome</keyword>
<dbReference type="GO" id="GO:0006633">
    <property type="term" value="P:fatty acid biosynthetic process"/>
    <property type="evidence" value="ECO:0007669"/>
    <property type="project" value="UniProtKB-UniPathway"/>
</dbReference>
<protein>
    <recommendedName>
        <fullName evidence="1">Biotin carboxyl carrier protein of acetyl-CoA carboxylase</fullName>
    </recommendedName>
</protein>
<keyword evidence="1" id="KW-0150">Chloroplast</keyword>
<dbReference type="GO" id="GO:0003989">
    <property type="term" value="F:acetyl-CoA carboxylase activity"/>
    <property type="evidence" value="ECO:0007669"/>
    <property type="project" value="InterPro"/>
</dbReference>
<dbReference type="InterPro" id="IPR000089">
    <property type="entry name" value="Biotin_lipoyl"/>
</dbReference>